<dbReference type="NCBIfam" id="TIGR01087">
    <property type="entry name" value="murD"/>
    <property type="match status" value="1"/>
</dbReference>
<dbReference type="GO" id="GO:0009252">
    <property type="term" value="P:peptidoglycan biosynthetic process"/>
    <property type="evidence" value="ECO:0007669"/>
    <property type="project" value="UniProtKB-UniRule"/>
</dbReference>
<dbReference type="AlphaFoldDB" id="A0A0J8G3R2"/>
<comment type="similarity">
    <text evidence="4 17">Belongs to the MurCDEF family.</text>
</comment>
<keyword evidence="17 18" id="KW-0132">Cell division</keyword>
<dbReference type="EC" id="6.3.2.9" evidence="5 17"/>
<evidence type="ECO:0000256" key="16">
    <source>
        <dbReference type="ARBA" id="ARBA00047632"/>
    </source>
</evidence>
<evidence type="ECO:0000256" key="11">
    <source>
        <dbReference type="ARBA" id="ARBA00022960"/>
    </source>
</evidence>
<dbReference type="STRING" id="1121307.CLCY_19c00020"/>
<dbReference type="GO" id="GO:0008764">
    <property type="term" value="F:UDP-N-acetylmuramoylalanine-D-glutamate ligase activity"/>
    <property type="evidence" value="ECO:0007669"/>
    <property type="project" value="UniProtKB-UniRule"/>
</dbReference>
<dbReference type="Pfam" id="PF02875">
    <property type="entry name" value="Mur_ligase_C"/>
    <property type="match status" value="1"/>
</dbReference>
<dbReference type="InterPro" id="IPR036615">
    <property type="entry name" value="Mur_ligase_C_dom_sf"/>
</dbReference>
<dbReference type="InterPro" id="IPR004101">
    <property type="entry name" value="Mur_ligase_C"/>
</dbReference>
<dbReference type="Pfam" id="PF08245">
    <property type="entry name" value="Mur_ligase_M"/>
    <property type="match status" value="1"/>
</dbReference>
<dbReference type="HAMAP" id="MF_00639">
    <property type="entry name" value="MurD"/>
    <property type="match status" value="1"/>
</dbReference>
<comment type="pathway">
    <text evidence="3 17 18">Cell wall biogenesis; peptidoglycan biosynthesis.</text>
</comment>
<dbReference type="SUPFAM" id="SSF53623">
    <property type="entry name" value="MurD-like peptide ligases, catalytic domain"/>
    <property type="match status" value="1"/>
</dbReference>
<evidence type="ECO:0000259" key="20">
    <source>
        <dbReference type="Pfam" id="PF08245"/>
    </source>
</evidence>
<evidence type="ECO:0000256" key="2">
    <source>
        <dbReference type="ARBA" id="ARBA00004496"/>
    </source>
</evidence>
<proteinExistence type="inferred from homology"/>
<evidence type="ECO:0000256" key="8">
    <source>
        <dbReference type="ARBA" id="ARBA00022598"/>
    </source>
</evidence>
<accession>A0A0J8G3R2</accession>
<evidence type="ECO:0000256" key="12">
    <source>
        <dbReference type="ARBA" id="ARBA00022984"/>
    </source>
</evidence>
<evidence type="ECO:0000256" key="14">
    <source>
        <dbReference type="ARBA" id="ARBA00030398"/>
    </source>
</evidence>
<keyword evidence="7 17" id="KW-0963">Cytoplasm</keyword>
<dbReference type="OrthoDB" id="9809796at2"/>
<feature type="domain" description="Mur ligase C-terminal" evidence="19">
    <location>
        <begin position="310"/>
        <end position="429"/>
    </location>
</feature>
<dbReference type="SUPFAM" id="SSF51984">
    <property type="entry name" value="MurCD N-terminal domain"/>
    <property type="match status" value="1"/>
</dbReference>
<evidence type="ECO:0000256" key="4">
    <source>
        <dbReference type="ARBA" id="ARBA00010416"/>
    </source>
</evidence>
<evidence type="ECO:0000256" key="3">
    <source>
        <dbReference type="ARBA" id="ARBA00004752"/>
    </source>
</evidence>
<evidence type="ECO:0000256" key="6">
    <source>
        <dbReference type="ARBA" id="ARBA00015655"/>
    </source>
</evidence>
<evidence type="ECO:0000313" key="21">
    <source>
        <dbReference type="EMBL" id="KMT22351.1"/>
    </source>
</evidence>
<gene>
    <name evidence="17 21" type="primary">murD</name>
    <name evidence="21" type="ORF">CLCY_19c00020</name>
</gene>
<dbReference type="UniPathway" id="UPA00219"/>
<comment type="catalytic activity">
    <reaction evidence="16 17 18">
        <text>UDP-N-acetyl-alpha-D-muramoyl-L-alanine + D-glutamate + ATP = UDP-N-acetyl-alpha-D-muramoyl-L-alanyl-D-glutamate + ADP + phosphate + H(+)</text>
        <dbReference type="Rhea" id="RHEA:16429"/>
        <dbReference type="ChEBI" id="CHEBI:15378"/>
        <dbReference type="ChEBI" id="CHEBI:29986"/>
        <dbReference type="ChEBI" id="CHEBI:30616"/>
        <dbReference type="ChEBI" id="CHEBI:43474"/>
        <dbReference type="ChEBI" id="CHEBI:83898"/>
        <dbReference type="ChEBI" id="CHEBI:83900"/>
        <dbReference type="ChEBI" id="CHEBI:456216"/>
        <dbReference type="EC" id="6.3.2.9"/>
    </reaction>
</comment>
<dbReference type="GO" id="GO:0071555">
    <property type="term" value="P:cell wall organization"/>
    <property type="evidence" value="ECO:0007669"/>
    <property type="project" value="UniProtKB-KW"/>
</dbReference>
<evidence type="ECO:0000256" key="5">
    <source>
        <dbReference type="ARBA" id="ARBA00012212"/>
    </source>
</evidence>
<evidence type="ECO:0000259" key="19">
    <source>
        <dbReference type="Pfam" id="PF02875"/>
    </source>
</evidence>
<comment type="subcellular location">
    <subcellularLocation>
        <location evidence="2 17 18">Cytoplasm</location>
    </subcellularLocation>
</comment>
<dbReference type="GO" id="GO:0005524">
    <property type="term" value="F:ATP binding"/>
    <property type="evidence" value="ECO:0007669"/>
    <property type="project" value="UniProtKB-UniRule"/>
</dbReference>
<dbReference type="EMBL" id="LFVU01000013">
    <property type="protein sequence ID" value="KMT22351.1"/>
    <property type="molecule type" value="Genomic_DNA"/>
</dbReference>
<protein>
    <recommendedName>
        <fullName evidence="6 17">UDP-N-acetylmuramoylalanine--D-glutamate ligase</fullName>
        <ecNumber evidence="5 17">6.3.2.9</ecNumber>
    </recommendedName>
    <alternativeName>
        <fullName evidence="15 17">D-glutamic acid-adding enzyme</fullName>
    </alternativeName>
    <alternativeName>
        <fullName evidence="14 17">UDP-N-acetylmuramoyl-L-alanyl-D-glutamate synthetase</fullName>
    </alternativeName>
</protein>
<organism evidence="21 22">
    <name type="scientific">Clostridium cylindrosporum DSM 605</name>
    <dbReference type="NCBI Taxonomy" id="1121307"/>
    <lineage>
        <taxon>Bacteria</taxon>
        <taxon>Bacillati</taxon>
        <taxon>Bacillota</taxon>
        <taxon>Clostridia</taxon>
        <taxon>Eubacteriales</taxon>
        <taxon>Clostridiaceae</taxon>
        <taxon>Clostridium</taxon>
    </lineage>
</organism>
<evidence type="ECO:0000256" key="13">
    <source>
        <dbReference type="ARBA" id="ARBA00023316"/>
    </source>
</evidence>
<sequence length="454" mass="50395">MREEFSNFKKFIKGKKVAVVGIGVSNTPLVKFLIELGANIIACDRKESLGDIEEYLLSNGCTLSLGEDYLEGILNADVVFRTPSLLPSNEYLVKAKENGAYVTSEIKELLKYAKGKIFAVTGSDGKTTTTTLIGEILKHSGKKVYIGGNIGTPLFTKIEEIGQDDFIVLELSSFQLMDVTEGVDVSVITNVSPNHLDIHKDYEEYIEAKKNIIKSSKESSIIVLNKDNSITDSIVSNGCIRKFSRRENAFAYSTSDSLYVNNTHVVDKRNIKLKGEHNVENLLTAFAATFDYVSIDDMKAVSETFSGVAHRIEFVREFNGVKYYNDSIASSPSRTLAGLQSFTEKVILICGGYDKNIPFEPLASEGIDKIKQLIVMGHTKEKIKSAFEDEMNKTGKKLPIYETISFEDAVLFAKTVAIEGDVIILSPACASFDMFKNFEERGNKFKEIVNELND</sequence>
<evidence type="ECO:0000313" key="22">
    <source>
        <dbReference type="Proteomes" id="UP000036756"/>
    </source>
</evidence>
<feature type="domain" description="Mur ligase central" evidence="20">
    <location>
        <begin position="120"/>
        <end position="288"/>
    </location>
</feature>
<keyword evidence="10 17" id="KW-0067">ATP-binding</keyword>
<dbReference type="GO" id="GO:0051301">
    <property type="term" value="P:cell division"/>
    <property type="evidence" value="ECO:0007669"/>
    <property type="project" value="UniProtKB-KW"/>
</dbReference>
<dbReference type="InterPro" id="IPR013221">
    <property type="entry name" value="Mur_ligase_cen"/>
</dbReference>
<dbReference type="RefSeq" id="WP_048570092.1">
    <property type="nucleotide sequence ID" value="NZ_LFVU01000013.1"/>
</dbReference>
<evidence type="ECO:0000256" key="9">
    <source>
        <dbReference type="ARBA" id="ARBA00022741"/>
    </source>
</evidence>
<keyword evidence="11 17" id="KW-0133">Cell shape</keyword>
<dbReference type="Gene3D" id="3.40.1190.10">
    <property type="entry name" value="Mur-like, catalytic domain"/>
    <property type="match status" value="1"/>
</dbReference>
<feature type="binding site" evidence="17">
    <location>
        <begin position="122"/>
        <end position="128"/>
    </location>
    <ligand>
        <name>ATP</name>
        <dbReference type="ChEBI" id="CHEBI:30616"/>
    </ligand>
</feature>
<evidence type="ECO:0000256" key="17">
    <source>
        <dbReference type="HAMAP-Rule" id="MF_00639"/>
    </source>
</evidence>
<dbReference type="PANTHER" id="PTHR43692">
    <property type="entry name" value="UDP-N-ACETYLMURAMOYLALANINE--D-GLUTAMATE LIGASE"/>
    <property type="match status" value="1"/>
</dbReference>
<dbReference type="InterPro" id="IPR036565">
    <property type="entry name" value="Mur-like_cat_sf"/>
</dbReference>
<comment type="caution">
    <text evidence="21">The sequence shown here is derived from an EMBL/GenBank/DDBJ whole genome shotgun (WGS) entry which is preliminary data.</text>
</comment>
<dbReference type="PATRIC" id="fig|1121307.3.peg.355"/>
<evidence type="ECO:0000256" key="1">
    <source>
        <dbReference type="ARBA" id="ARBA00002734"/>
    </source>
</evidence>
<dbReference type="Gene3D" id="3.90.190.20">
    <property type="entry name" value="Mur ligase, C-terminal domain"/>
    <property type="match status" value="1"/>
</dbReference>
<dbReference type="GO" id="GO:0005737">
    <property type="term" value="C:cytoplasm"/>
    <property type="evidence" value="ECO:0007669"/>
    <property type="project" value="UniProtKB-SubCell"/>
</dbReference>
<keyword evidence="9 17" id="KW-0547">Nucleotide-binding</keyword>
<dbReference type="SUPFAM" id="SSF53244">
    <property type="entry name" value="MurD-like peptide ligases, peptide-binding domain"/>
    <property type="match status" value="1"/>
</dbReference>
<reference evidence="21 22" key="1">
    <citation type="submission" date="2015-06" db="EMBL/GenBank/DDBJ databases">
        <title>Draft genome sequence of the purine-degrading Clostridium cylindrosporum HC-1 (DSM 605).</title>
        <authorList>
            <person name="Poehlein A."/>
            <person name="Schiel-Bengelsdorf B."/>
            <person name="Bengelsdorf F."/>
            <person name="Daniel R."/>
            <person name="Duerre P."/>
        </authorList>
    </citation>
    <scope>NUCLEOTIDE SEQUENCE [LARGE SCALE GENOMIC DNA]</scope>
    <source>
        <strain evidence="21 22">DSM 605</strain>
    </source>
</reference>
<dbReference type="Gene3D" id="3.40.50.720">
    <property type="entry name" value="NAD(P)-binding Rossmann-like Domain"/>
    <property type="match status" value="1"/>
</dbReference>
<keyword evidence="8 17" id="KW-0436">Ligase</keyword>
<keyword evidence="22" id="KW-1185">Reference proteome</keyword>
<name>A0A0J8G3R2_CLOCY</name>
<evidence type="ECO:0000256" key="18">
    <source>
        <dbReference type="RuleBase" id="RU003664"/>
    </source>
</evidence>
<evidence type="ECO:0000256" key="10">
    <source>
        <dbReference type="ARBA" id="ARBA00022840"/>
    </source>
</evidence>
<dbReference type="GO" id="GO:0008360">
    <property type="term" value="P:regulation of cell shape"/>
    <property type="evidence" value="ECO:0007669"/>
    <property type="project" value="UniProtKB-KW"/>
</dbReference>
<keyword evidence="13 17" id="KW-0961">Cell wall biogenesis/degradation</keyword>
<keyword evidence="12 17" id="KW-0573">Peptidoglycan synthesis</keyword>
<comment type="function">
    <text evidence="1 17 18">Cell wall formation. Catalyzes the addition of glutamate to the nucleotide precursor UDP-N-acetylmuramoyl-L-alanine (UMA).</text>
</comment>
<dbReference type="PANTHER" id="PTHR43692:SF1">
    <property type="entry name" value="UDP-N-ACETYLMURAMOYLALANINE--D-GLUTAMATE LIGASE"/>
    <property type="match status" value="1"/>
</dbReference>
<dbReference type="InterPro" id="IPR005762">
    <property type="entry name" value="MurD"/>
</dbReference>
<dbReference type="Proteomes" id="UP000036756">
    <property type="component" value="Unassembled WGS sequence"/>
</dbReference>
<evidence type="ECO:0000256" key="7">
    <source>
        <dbReference type="ARBA" id="ARBA00022490"/>
    </source>
</evidence>
<evidence type="ECO:0000256" key="15">
    <source>
        <dbReference type="ARBA" id="ARBA00032324"/>
    </source>
</evidence>
<keyword evidence="17 18" id="KW-0131">Cell cycle</keyword>